<dbReference type="PANTHER" id="PTHR13634:SF0">
    <property type="entry name" value="RIBOSOME BIOGENESIS PROTEIN BRX1 HOMOLOG"/>
    <property type="match status" value="1"/>
</dbReference>
<dbReference type="SUPFAM" id="SSF52954">
    <property type="entry name" value="Class II aaRS ABD-related"/>
    <property type="match status" value="1"/>
</dbReference>
<dbReference type="OrthoDB" id="1638493at2759"/>
<dbReference type="GO" id="GO:0006364">
    <property type="term" value="P:rRNA processing"/>
    <property type="evidence" value="ECO:0007669"/>
    <property type="project" value="InterPro"/>
</dbReference>
<dbReference type="PROSITE" id="PS50833">
    <property type="entry name" value="BRIX"/>
    <property type="match status" value="1"/>
</dbReference>
<comment type="caution">
    <text evidence="7">The sequence shown here is derived from an EMBL/GenBank/DDBJ whole genome shotgun (WGS) entry which is preliminary data.</text>
</comment>
<feature type="domain" description="Brix" evidence="6">
    <location>
        <begin position="44"/>
        <end position="242"/>
    </location>
</feature>
<comment type="similarity">
    <text evidence="2">Belongs to the BRX1 family.</text>
</comment>
<evidence type="ECO:0000256" key="1">
    <source>
        <dbReference type="ARBA" id="ARBA00004604"/>
    </source>
</evidence>
<name>A0A427XG92_9TREE</name>
<keyword evidence="8" id="KW-1185">Reference proteome</keyword>
<dbReference type="EMBL" id="RSCE01000014">
    <property type="protein sequence ID" value="RSH77868.1"/>
    <property type="molecule type" value="Genomic_DNA"/>
</dbReference>
<dbReference type="InterPro" id="IPR026532">
    <property type="entry name" value="BRX1"/>
</dbReference>
<keyword evidence="4" id="KW-0539">Nucleus</keyword>
<keyword evidence="3" id="KW-0690">Ribosome biogenesis</keyword>
<organism evidence="7 8">
    <name type="scientific">Apiotrichum porosum</name>
    <dbReference type="NCBI Taxonomy" id="105984"/>
    <lineage>
        <taxon>Eukaryota</taxon>
        <taxon>Fungi</taxon>
        <taxon>Dikarya</taxon>
        <taxon>Basidiomycota</taxon>
        <taxon>Agaricomycotina</taxon>
        <taxon>Tremellomycetes</taxon>
        <taxon>Trichosporonales</taxon>
        <taxon>Trichosporonaceae</taxon>
        <taxon>Apiotrichum</taxon>
    </lineage>
</organism>
<evidence type="ECO:0000259" key="6">
    <source>
        <dbReference type="PROSITE" id="PS50833"/>
    </source>
</evidence>
<dbReference type="Proteomes" id="UP000279236">
    <property type="component" value="Unassembled WGS sequence"/>
</dbReference>
<dbReference type="GO" id="GO:0005730">
    <property type="term" value="C:nucleolus"/>
    <property type="evidence" value="ECO:0007669"/>
    <property type="project" value="UniProtKB-SubCell"/>
</dbReference>
<evidence type="ECO:0000256" key="2">
    <source>
        <dbReference type="ARBA" id="ARBA00006369"/>
    </source>
</evidence>
<dbReference type="InterPro" id="IPR007109">
    <property type="entry name" value="Brix"/>
</dbReference>
<feature type="region of interest" description="Disordered" evidence="5">
    <location>
        <begin position="15"/>
        <end position="43"/>
    </location>
</feature>
<dbReference type="Pfam" id="PF04427">
    <property type="entry name" value="Brix"/>
    <property type="match status" value="1"/>
</dbReference>
<evidence type="ECO:0000256" key="5">
    <source>
        <dbReference type="SAM" id="MobiDB-lite"/>
    </source>
</evidence>
<accession>A0A427XG92</accession>
<proteinExistence type="inferred from homology"/>
<dbReference type="SMART" id="SM00879">
    <property type="entry name" value="Brix"/>
    <property type="match status" value="1"/>
</dbReference>
<dbReference type="RefSeq" id="XP_028473015.1">
    <property type="nucleotide sequence ID" value="XM_028618648.1"/>
</dbReference>
<comment type="subcellular location">
    <subcellularLocation>
        <location evidence="1">Nucleus</location>
        <location evidence="1">Nucleolus</location>
    </subcellularLocation>
</comment>
<reference evidence="7 8" key="1">
    <citation type="submission" date="2018-11" db="EMBL/GenBank/DDBJ databases">
        <title>Genome sequence of Apiotrichum porosum DSM 27194.</title>
        <authorList>
            <person name="Aliyu H."/>
            <person name="Gorte O."/>
            <person name="Ochsenreither K."/>
        </authorList>
    </citation>
    <scope>NUCLEOTIDE SEQUENCE [LARGE SCALE GENOMIC DNA]</scope>
    <source>
        <strain evidence="7 8">DSM 27194</strain>
    </source>
</reference>
<evidence type="ECO:0000313" key="7">
    <source>
        <dbReference type="EMBL" id="RSH77868.1"/>
    </source>
</evidence>
<dbReference type="STRING" id="105984.A0A427XG92"/>
<protein>
    <submittedName>
        <fullName evidence="7">Ribosome bioproteinsis protein brx1</fullName>
    </submittedName>
</protein>
<dbReference type="PANTHER" id="PTHR13634">
    <property type="entry name" value="RIBOSOME BIOGENESIS PROTEIN BRIX"/>
    <property type="match status" value="1"/>
</dbReference>
<evidence type="ECO:0000313" key="8">
    <source>
        <dbReference type="Proteomes" id="UP000279236"/>
    </source>
</evidence>
<feature type="region of interest" description="Disordered" evidence="5">
    <location>
        <begin position="271"/>
        <end position="303"/>
    </location>
</feature>
<gene>
    <name evidence="7" type="primary">BRX1</name>
    <name evidence="7" type="ORF">EHS24_002934</name>
</gene>
<dbReference type="AlphaFoldDB" id="A0A427XG92"/>
<dbReference type="GeneID" id="39587477"/>
<evidence type="ECO:0000256" key="3">
    <source>
        <dbReference type="ARBA" id="ARBA00022517"/>
    </source>
</evidence>
<dbReference type="GO" id="GO:0019843">
    <property type="term" value="F:rRNA binding"/>
    <property type="evidence" value="ECO:0007669"/>
    <property type="project" value="InterPro"/>
</dbReference>
<sequence length="303" mass="34624">MASLLKASEKIQADRAIKGNKGKKRAAEDEAGPSSSAVEKKRKDKVLMLSSRGITGRMRHLMLDLESLLPHVKKDSKLDSKSSLHLLNELADLHSCSNALYFEARRHEDLYMWASRTPNGPSVKCHVQNIHTMDELKMTGNCLKGSRGICVFDGEWEQNEEYKLLKEMFSHIFSVPRTSRRLKPFIDHILVFSILDGRIWFRNYQIIDKDPLQPQGAPQTSLVEIGPRFVLTPIRIFEGSFGGPTVFANQEFVTPAATRASVKREAGDKYRQRKEIEVEREERAKRMREDVPEDELARDKVFA</sequence>
<evidence type="ECO:0000256" key="4">
    <source>
        <dbReference type="ARBA" id="ARBA00023242"/>
    </source>
</evidence>
<dbReference type="GO" id="GO:0000027">
    <property type="term" value="P:ribosomal large subunit assembly"/>
    <property type="evidence" value="ECO:0007669"/>
    <property type="project" value="TreeGrafter"/>
</dbReference>